<dbReference type="FunFam" id="1.10.8.10:FF:000079">
    <property type="entry name" value="Ubiquitin family protein"/>
    <property type="match status" value="1"/>
</dbReference>
<feature type="compositionally biased region" description="Low complexity" evidence="2">
    <location>
        <begin position="373"/>
        <end position="384"/>
    </location>
</feature>
<protein>
    <recommendedName>
        <fullName evidence="1">Ubiquilin</fullName>
    </recommendedName>
</protein>
<evidence type="ECO:0000313" key="6">
    <source>
        <dbReference type="Proteomes" id="UP000242180"/>
    </source>
</evidence>
<dbReference type="GO" id="GO:0031593">
    <property type="term" value="F:polyubiquitin modification-dependent protein binding"/>
    <property type="evidence" value="ECO:0007669"/>
    <property type="project" value="TreeGrafter"/>
</dbReference>
<keyword evidence="6" id="KW-1185">Reference proteome</keyword>
<dbReference type="EMBL" id="MCGN01000004">
    <property type="protein sequence ID" value="ORY98018.1"/>
    <property type="molecule type" value="Genomic_DNA"/>
</dbReference>
<dbReference type="Pfam" id="PF00627">
    <property type="entry name" value="UBA"/>
    <property type="match status" value="1"/>
</dbReference>
<reference evidence="5 6" key="1">
    <citation type="submission" date="2016-07" db="EMBL/GenBank/DDBJ databases">
        <title>Pervasive Adenine N6-methylation of Active Genes in Fungi.</title>
        <authorList>
            <consortium name="DOE Joint Genome Institute"/>
            <person name="Mondo S.J."/>
            <person name="Dannebaum R.O."/>
            <person name="Kuo R.C."/>
            <person name="Labutti K."/>
            <person name="Haridas S."/>
            <person name="Kuo A."/>
            <person name="Salamov A."/>
            <person name="Ahrendt S.R."/>
            <person name="Lipzen A."/>
            <person name="Sullivan W."/>
            <person name="Andreopoulos W.B."/>
            <person name="Clum A."/>
            <person name="Lindquist E."/>
            <person name="Daum C."/>
            <person name="Ramamoorthy G.K."/>
            <person name="Gryganskyi A."/>
            <person name="Culley D."/>
            <person name="Magnuson J.K."/>
            <person name="James T.Y."/>
            <person name="O'Malley M.A."/>
            <person name="Stajich J.E."/>
            <person name="Spatafora J.W."/>
            <person name="Visel A."/>
            <person name="Grigoriev I.V."/>
        </authorList>
    </citation>
    <scope>NUCLEOTIDE SEQUENCE [LARGE SCALE GENOMIC DNA]</scope>
    <source>
        <strain evidence="5 6">NRRL 2496</strain>
    </source>
</reference>
<dbReference type="Pfam" id="PF00240">
    <property type="entry name" value="ubiquitin"/>
    <property type="match status" value="1"/>
</dbReference>
<feature type="compositionally biased region" description="Low complexity" evidence="2">
    <location>
        <begin position="81"/>
        <end position="149"/>
    </location>
</feature>
<feature type="compositionally biased region" description="Polar residues" evidence="2">
    <location>
        <begin position="406"/>
        <end position="419"/>
    </location>
</feature>
<feature type="domain" description="Ubiquitin-like" evidence="4">
    <location>
        <begin position="5"/>
        <end position="82"/>
    </location>
</feature>
<dbReference type="Proteomes" id="UP000242180">
    <property type="component" value="Unassembled WGS sequence"/>
</dbReference>
<dbReference type="Pfam" id="PF23195">
    <property type="entry name" value="UBQLN1"/>
    <property type="match status" value="1"/>
</dbReference>
<accession>A0A1X2HGH2</accession>
<dbReference type="SMART" id="SM00165">
    <property type="entry name" value="UBA"/>
    <property type="match status" value="1"/>
</dbReference>
<organism evidence="5 6">
    <name type="scientific">Syncephalastrum racemosum</name>
    <name type="common">Filamentous fungus</name>
    <dbReference type="NCBI Taxonomy" id="13706"/>
    <lineage>
        <taxon>Eukaryota</taxon>
        <taxon>Fungi</taxon>
        <taxon>Fungi incertae sedis</taxon>
        <taxon>Mucoromycota</taxon>
        <taxon>Mucoromycotina</taxon>
        <taxon>Mucoromycetes</taxon>
        <taxon>Mucorales</taxon>
        <taxon>Syncephalastraceae</taxon>
        <taxon>Syncephalastrum</taxon>
    </lineage>
</organism>
<dbReference type="InterPro" id="IPR006636">
    <property type="entry name" value="STI1_HS-bd"/>
</dbReference>
<dbReference type="CDD" id="cd14399">
    <property type="entry name" value="UBA_PLICs"/>
    <property type="match status" value="1"/>
</dbReference>
<dbReference type="OrthoDB" id="267397at2759"/>
<dbReference type="Gene3D" id="3.10.20.90">
    <property type="entry name" value="Phosphatidylinositol 3-kinase Catalytic Subunit, Chain A, domain 1"/>
    <property type="match status" value="1"/>
</dbReference>
<dbReference type="InterPro" id="IPR000626">
    <property type="entry name" value="Ubiquitin-like_dom"/>
</dbReference>
<dbReference type="InterPro" id="IPR015496">
    <property type="entry name" value="Ubiquilin"/>
</dbReference>
<proteinExistence type="predicted"/>
<dbReference type="PROSITE" id="PS50053">
    <property type="entry name" value="UBIQUITIN_2"/>
    <property type="match status" value="1"/>
</dbReference>
<name>A0A1X2HGH2_SYNRA</name>
<dbReference type="AlphaFoldDB" id="A0A1X2HGH2"/>
<dbReference type="SUPFAM" id="SSF46934">
    <property type="entry name" value="UBA-like"/>
    <property type="match status" value="1"/>
</dbReference>
<sequence length="495" mass="53164">MSDPITINVRPSSGKAFSIEVVPDATSIRDLKQMVKDKLEGFDGIDIKLVYSGRVLKDDDNCSDYRMSQGHTVHVVRSPKSKTSSQSASTPASTAPSTTTSTGSSTTTTTTTTATPTANNASNNNNNNNPPATTATAAAAQPTAAASSGMQDPFSSFPFMGGGLGGGDLSNNPMMSDPAAMRQLMDSPMMQSIMNNPELMRSIIMSNPQMRALVEQNPEIGHVINDPSFLRQSMEMIRNPEMMRQMQRSNDRAMSNIEALPGGFNHLRRMYNAFQGPLDNASRPDSSASDEANERMARRLNVSSIPENQLNTQALPNPWAPPPASSQTAQSTAAPSMPGAGANPFAGLFPFGSPFGEQQQQQQQQQTPSAPDNNNSNNGNNNNNQLPFWADPSFIQASMRLRSMMEQQGNQNNASQTSPGGAFPFGQPLWPMGGMGGFGTETSSPQAPQEPPETRFRSQLEQLEEMGFSERQANVRALLATGGDVQAAIEYLLSN</sequence>
<feature type="domain" description="UBA" evidence="3">
    <location>
        <begin position="450"/>
        <end position="495"/>
    </location>
</feature>
<dbReference type="InterPro" id="IPR009060">
    <property type="entry name" value="UBA-like_sf"/>
</dbReference>
<dbReference type="SMART" id="SM00213">
    <property type="entry name" value="UBQ"/>
    <property type="match status" value="1"/>
</dbReference>
<dbReference type="InterPro" id="IPR015940">
    <property type="entry name" value="UBA"/>
</dbReference>
<dbReference type="OMA" id="EVRFQTQ"/>
<dbReference type="InterPro" id="IPR029071">
    <property type="entry name" value="Ubiquitin-like_domsf"/>
</dbReference>
<gene>
    <name evidence="5" type="ORF">BCR43DRAFT_490729</name>
</gene>
<dbReference type="GO" id="GO:0005829">
    <property type="term" value="C:cytosol"/>
    <property type="evidence" value="ECO:0007669"/>
    <property type="project" value="TreeGrafter"/>
</dbReference>
<dbReference type="Gene3D" id="1.10.8.10">
    <property type="entry name" value="DNA helicase RuvA subunit, C-terminal domain"/>
    <property type="match status" value="1"/>
</dbReference>
<feature type="compositionally biased region" description="Low complexity" evidence="2">
    <location>
        <begin position="325"/>
        <end position="336"/>
    </location>
</feature>
<evidence type="ECO:0000259" key="4">
    <source>
        <dbReference type="PROSITE" id="PS50053"/>
    </source>
</evidence>
<comment type="caution">
    <text evidence="5">The sequence shown here is derived from an EMBL/GenBank/DDBJ whole genome shotgun (WGS) entry which is preliminary data.</text>
</comment>
<dbReference type="InParanoid" id="A0A1X2HGH2"/>
<dbReference type="SUPFAM" id="SSF54236">
    <property type="entry name" value="Ubiquitin-like"/>
    <property type="match status" value="1"/>
</dbReference>
<evidence type="ECO:0000313" key="5">
    <source>
        <dbReference type="EMBL" id="ORY98018.1"/>
    </source>
</evidence>
<evidence type="ECO:0000256" key="2">
    <source>
        <dbReference type="SAM" id="MobiDB-lite"/>
    </source>
</evidence>
<dbReference type="FunFam" id="1.10.260.100:FF:000001">
    <property type="entry name" value="Ubiquilin 1"/>
    <property type="match status" value="1"/>
</dbReference>
<dbReference type="GO" id="GO:0006511">
    <property type="term" value="P:ubiquitin-dependent protein catabolic process"/>
    <property type="evidence" value="ECO:0007669"/>
    <property type="project" value="TreeGrafter"/>
</dbReference>
<feature type="region of interest" description="Disordered" evidence="2">
    <location>
        <begin position="406"/>
        <end position="459"/>
    </location>
</feature>
<evidence type="ECO:0000259" key="3">
    <source>
        <dbReference type="PROSITE" id="PS50030"/>
    </source>
</evidence>
<dbReference type="STRING" id="13706.A0A1X2HGH2"/>
<feature type="region of interest" description="Disordered" evidence="2">
    <location>
        <begin position="70"/>
        <end position="151"/>
    </location>
</feature>
<dbReference type="PROSITE" id="PS50030">
    <property type="entry name" value="UBA"/>
    <property type="match status" value="1"/>
</dbReference>
<feature type="region of interest" description="Disordered" evidence="2">
    <location>
        <begin position="303"/>
        <end position="389"/>
    </location>
</feature>
<dbReference type="Gene3D" id="1.10.260.100">
    <property type="match status" value="1"/>
</dbReference>
<dbReference type="PANTHER" id="PTHR10677">
    <property type="entry name" value="UBIQUILIN"/>
    <property type="match status" value="1"/>
</dbReference>
<feature type="compositionally biased region" description="Polar residues" evidence="2">
    <location>
        <begin position="303"/>
        <end position="315"/>
    </location>
</feature>
<dbReference type="PANTHER" id="PTHR10677:SF3">
    <property type="entry name" value="FI07626P-RELATED"/>
    <property type="match status" value="1"/>
</dbReference>
<evidence type="ECO:0000256" key="1">
    <source>
        <dbReference type="ARBA" id="ARBA00071717"/>
    </source>
</evidence>
<dbReference type="SMART" id="SM00727">
    <property type="entry name" value="STI1"/>
    <property type="match status" value="2"/>
</dbReference>